<name>A0A098BGX9_9NOCA</name>
<accession>A0A098BGX9</accession>
<evidence type="ECO:0000313" key="1">
    <source>
        <dbReference type="EMBL" id="CDZ87447.1"/>
    </source>
</evidence>
<dbReference type="Proteomes" id="UP000042997">
    <property type="component" value="Unassembled WGS sequence"/>
</dbReference>
<evidence type="ECO:0000313" key="2">
    <source>
        <dbReference type="Proteomes" id="UP000042997"/>
    </source>
</evidence>
<protein>
    <submittedName>
        <fullName evidence="1">Uncharacterized protein</fullName>
    </submittedName>
</protein>
<dbReference type="AlphaFoldDB" id="A0A098BGX9"/>
<dbReference type="EMBL" id="CCSD01000037">
    <property type="protein sequence ID" value="CDZ87447.1"/>
    <property type="molecule type" value="Genomic_DNA"/>
</dbReference>
<organism evidence="1 2">
    <name type="scientific">Rhodococcus ruber</name>
    <dbReference type="NCBI Taxonomy" id="1830"/>
    <lineage>
        <taxon>Bacteria</taxon>
        <taxon>Bacillati</taxon>
        <taxon>Actinomycetota</taxon>
        <taxon>Actinomycetes</taxon>
        <taxon>Mycobacteriales</taxon>
        <taxon>Nocardiaceae</taxon>
        <taxon>Rhodococcus</taxon>
    </lineage>
</organism>
<proteinExistence type="predicted"/>
<gene>
    <name evidence="1" type="ORF">RHRU231_280001</name>
</gene>
<reference evidence="1 2" key="1">
    <citation type="journal article" date="2014" name="Genome Announc.">
        <title>Draft Genome Sequence of Propane- and Butane-Oxidizing Actinobacterium Rhodococcus ruber IEGM 231.</title>
        <authorList>
            <person name="Ivshina I.B."/>
            <person name="Kuyukina M.S."/>
            <person name="Krivoruchko A.V."/>
            <person name="Barbe V."/>
            <person name="Fischer C."/>
        </authorList>
    </citation>
    <scope>NUCLEOTIDE SEQUENCE [LARGE SCALE GENOMIC DNA]</scope>
</reference>
<sequence length="39" mass="4124">MALMKEIFVARKAFADALTNSAVAKSVTRKGTPSPKSEA</sequence>